<proteinExistence type="predicted"/>
<comment type="caution">
    <text evidence="1">The sequence shown here is derived from an EMBL/GenBank/DDBJ whole genome shotgun (WGS) entry which is preliminary data.</text>
</comment>
<organism evidence="1 2">
    <name type="scientific">Bacillus luti</name>
    <dbReference type="NCBI Taxonomy" id="2026191"/>
    <lineage>
        <taxon>Bacteria</taxon>
        <taxon>Bacillati</taxon>
        <taxon>Bacillota</taxon>
        <taxon>Bacilli</taxon>
        <taxon>Bacillales</taxon>
        <taxon>Bacillaceae</taxon>
        <taxon>Bacillus</taxon>
        <taxon>Bacillus cereus group</taxon>
    </lineage>
</organism>
<dbReference type="EMBL" id="JBBAGW010000001">
    <property type="protein sequence ID" value="MEI5928242.1"/>
    <property type="molecule type" value="Genomic_DNA"/>
</dbReference>
<dbReference type="RefSeq" id="WP_185913577.1">
    <property type="nucleotide sequence ID" value="NZ_JBBAGV010000001.1"/>
</dbReference>
<sequence length="154" mass="18395">MILLEIDTYTEEDMEEYGEFLFGEESYPDVGEIHGLTMVFDEQGAKRILHAMKKLLKQKKVEIVLDKPAYWKDIWCVERLQINDVPFSQEVQESIVYKDGTLFFDFYFEAIDYTIYKLVECIEQQQNKFSPAEIIDLYYNNEEITLYGFFESDR</sequence>
<keyword evidence="2" id="KW-1185">Reference proteome</keyword>
<gene>
    <name evidence="1" type="ORF">WBS43_05870</name>
</gene>
<protein>
    <submittedName>
        <fullName evidence="1">Uncharacterized protein</fullName>
    </submittedName>
</protein>
<dbReference type="Proteomes" id="UP001365619">
    <property type="component" value="Unassembled WGS sequence"/>
</dbReference>
<reference evidence="1 2" key="1">
    <citation type="submission" date="2024-03" db="EMBL/GenBank/DDBJ databases">
        <title>A Rare Waterborne Outbreak of Bacillus cereus in China: Epidemiologic Survey, Genomic Insights and Virulence Characteristics.</title>
        <authorList>
            <person name="Wang S."/>
        </authorList>
    </citation>
    <scope>NUCLEOTIDE SEQUENCE [LARGE SCALE GENOMIC DNA]</scope>
    <source>
        <strain evidence="1 2">BC008</strain>
    </source>
</reference>
<name>A0ABU8HNJ1_9BACI</name>
<evidence type="ECO:0000313" key="1">
    <source>
        <dbReference type="EMBL" id="MEI5928242.1"/>
    </source>
</evidence>
<evidence type="ECO:0000313" key="2">
    <source>
        <dbReference type="Proteomes" id="UP001365619"/>
    </source>
</evidence>
<accession>A0ABU8HNJ1</accession>